<name>A0A917DJ72_9SPHN</name>
<accession>A0A917DJ72</accession>
<reference evidence="3 4" key="1">
    <citation type="journal article" date="2014" name="Int. J. Syst. Evol. Microbiol.">
        <title>Complete genome sequence of Corynebacterium casei LMG S-19264T (=DSM 44701T), isolated from a smear-ripened cheese.</title>
        <authorList>
            <consortium name="US DOE Joint Genome Institute (JGI-PGF)"/>
            <person name="Walter F."/>
            <person name="Albersmeier A."/>
            <person name="Kalinowski J."/>
            <person name="Ruckert C."/>
        </authorList>
    </citation>
    <scope>NUCLEOTIDE SEQUENCE [LARGE SCALE GENOMIC DNA]</scope>
    <source>
        <strain evidence="3 4">CGMCC 1.15358</strain>
    </source>
</reference>
<evidence type="ECO:0000256" key="1">
    <source>
        <dbReference type="SAM" id="MobiDB-lite"/>
    </source>
</evidence>
<feature type="compositionally biased region" description="Basic and acidic residues" evidence="1">
    <location>
        <begin position="1"/>
        <end position="12"/>
    </location>
</feature>
<dbReference type="Proteomes" id="UP000598997">
    <property type="component" value="Unassembled WGS sequence"/>
</dbReference>
<dbReference type="AlphaFoldDB" id="A0A917DJ72"/>
<comment type="caution">
    <text evidence="3">The sequence shown here is derived from an EMBL/GenBank/DDBJ whole genome shotgun (WGS) entry which is preliminary data.</text>
</comment>
<feature type="region of interest" description="Disordered" evidence="1">
    <location>
        <begin position="1"/>
        <end position="122"/>
    </location>
</feature>
<feature type="domain" description="Phasin" evidence="2">
    <location>
        <begin position="193"/>
        <end position="290"/>
    </location>
</feature>
<organism evidence="3 4">
    <name type="scientific">Croceicoccus pelagius</name>
    <dbReference type="NCBI Taxonomy" id="1703341"/>
    <lineage>
        <taxon>Bacteria</taxon>
        <taxon>Pseudomonadati</taxon>
        <taxon>Pseudomonadota</taxon>
        <taxon>Alphaproteobacteria</taxon>
        <taxon>Sphingomonadales</taxon>
        <taxon>Erythrobacteraceae</taxon>
        <taxon>Croceicoccus</taxon>
    </lineage>
</organism>
<feature type="compositionally biased region" description="Low complexity" evidence="1">
    <location>
        <begin position="48"/>
        <end position="89"/>
    </location>
</feature>
<feature type="compositionally biased region" description="Basic and acidic residues" evidence="1">
    <location>
        <begin position="37"/>
        <end position="47"/>
    </location>
</feature>
<dbReference type="InterPro" id="IPR018968">
    <property type="entry name" value="Phasin"/>
</dbReference>
<dbReference type="OrthoDB" id="8479795at2"/>
<dbReference type="RefSeq" id="WP_066766842.1">
    <property type="nucleotide sequence ID" value="NZ_BMIO01000004.1"/>
</dbReference>
<evidence type="ECO:0000313" key="3">
    <source>
        <dbReference type="EMBL" id="GGD40683.1"/>
    </source>
</evidence>
<proteinExistence type="predicted"/>
<gene>
    <name evidence="3" type="ORF">GCM10010989_13460</name>
</gene>
<feature type="compositionally biased region" description="Low complexity" evidence="1">
    <location>
        <begin position="107"/>
        <end position="122"/>
    </location>
</feature>
<dbReference type="Pfam" id="PF09361">
    <property type="entry name" value="Phasin_2"/>
    <property type="match status" value="1"/>
</dbReference>
<keyword evidence="4" id="KW-1185">Reference proteome</keyword>
<evidence type="ECO:0000313" key="4">
    <source>
        <dbReference type="Proteomes" id="UP000598997"/>
    </source>
</evidence>
<sequence length="300" mass="31034">MASKDDGADKAYEAAAGGTATATPKAAPKKPKAPAKPKAEPEAKAEPATEPAVAAKVEETPAPAAKPAVAKPVSKPALKTSTAKAAVAKRTAKKTPVKKTPAKKAASKPTPAKARVAKPAATKAAVKKTVAAPAAKIAAVASEPAKITTKITQEFSKMTTPEAFTKGFQTAVADMQTKSKEAYEKSTAMMGEATEFTKGNFEAMVESGKILASGMQEMGRGFVADSKAEFEALTAEVKELAAVKSPTDFFQLQSAMMRKYFDKSVAAASKNTEAMLKLANDAAQPLSSRVSLAMEKVKAA</sequence>
<protein>
    <recommendedName>
        <fullName evidence="2">Phasin domain-containing protein</fullName>
    </recommendedName>
</protein>
<feature type="compositionally biased region" description="Low complexity" evidence="1">
    <location>
        <begin position="13"/>
        <end position="26"/>
    </location>
</feature>
<feature type="compositionally biased region" description="Basic residues" evidence="1">
    <location>
        <begin position="90"/>
        <end position="106"/>
    </location>
</feature>
<dbReference type="EMBL" id="BMIO01000004">
    <property type="protein sequence ID" value="GGD40683.1"/>
    <property type="molecule type" value="Genomic_DNA"/>
</dbReference>
<evidence type="ECO:0000259" key="2">
    <source>
        <dbReference type="Pfam" id="PF09361"/>
    </source>
</evidence>